<proteinExistence type="predicted"/>
<dbReference type="Proteomes" id="UP001238096">
    <property type="component" value="Chromosome"/>
</dbReference>
<feature type="signal peptide" evidence="1">
    <location>
        <begin position="1"/>
        <end position="27"/>
    </location>
</feature>
<keyword evidence="3" id="KW-1185">Reference proteome</keyword>
<feature type="chain" id="PRO_5046369917" evidence="1">
    <location>
        <begin position="28"/>
        <end position="182"/>
    </location>
</feature>
<evidence type="ECO:0000313" key="2">
    <source>
        <dbReference type="EMBL" id="WMB28559.1"/>
    </source>
</evidence>
<sequence>MNRRITVIFTFFVFALVSLLACRVVNADTNQLEPSVEDSRIFQELTKLREYDEKGLPYINIEEANRQGLSQEAIYVGERLNTLTADMKREGKEVVIRRVKRSLLPVASYGNFCGKGNNGYDSPAIDDLDQACYHHDLCFQGFGQDNQTCNQEFRDRLEPILASNAWYTYKGAYARAAYALFY</sequence>
<dbReference type="PROSITE" id="PS51257">
    <property type="entry name" value="PROKAR_LIPOPROTEIN"/>
    <property type="match status" value="1"/>
</dbReference>
<dbReference type="EMBL" id="CP110509">
    <property type="protein sequence ID" value="WMB28559.1"/>
    <property type="molecule type" value="Genomic_DNA"/>
</dbReference>
<accession>A0ABY9LIA0</accession>
<name>A0ABY9LIA0_9STRE</name>
<dbReference type="SUPFAM" id="SSF48619">
    <property type="entry name" value="Phospholipase A2, PLA2"/>
    <property type="match status" value="1"/>
</dbReference>
<organism evidence="2 3">
    <name type="scientific">Streptococcus didelphis</name>
    <dbReference type="NCBI Taxonomy" id="102886"/>
    <lineage>
        <taxon>Bacteria</taxon>
        <taxon>Bacillati</taxon>
        <taxon>Bacillota</taxon>
        <taxon>Bacilli</taxon>
        <taxon>Lactobacillales</taxon>
        <taxon>Streptococcaceae</taxon>
        <taxon>Streptococcus</taxon>
    </lineage>
</organism>
<reference evidence="3" key="1">
    <citation type="submission" date="2022-10" db="EMBL/GenBank/DDBJ databases">
        <title>Streptococcus didelphis as causative of fatal infections in opossums (Didelphis albiventris).</title>
        <authorList>
            <person name="Breyer G.M."/>
            <person name="Da Silva M.E.R.J."/>
            <person name="Siqueira F.M."/>
        </authorList>
    </citation>
    <scope>NUCLEOTIDE SEQUENCE [LARGE SCALE GENOMIC DNA]</scope>
    <source>
        <strain evidence="3">LBVP101/21</strain>
    </source>
</reference>
<evidence type="ECO:0000256" key="1">
    <source>
        <dbReference type="SAM" id="SignalP"/>
    </source>
</evidence>
<dbReference type="RefSeq" id="WP_018365531.1">
    <property type="nucleotide sequence ID" value="NZ_CP104407.1"/>
</dbReference>
<gene>
    <name evidence="2" type="ORF">N1496_03130</name>
</gene>
<dbReference type="Gene3D" id="1.20.90.10">
    <property type="entry name" value="Phospholipase A2 domain"/>
    <property type="match status" value="1"/>
</dbReference>
<keyword evidence="1" id="KW-0732">Signal</keyword>
<protein>
    <submittedName>
        <fullName evidence="2">Phospholipase</fullName>
    </submittedName>
</protein>
<evidence type="ECO:0000313" key="3">
    <source>
        <dbReference type="Proteomes" id="UP001238096"/>
    </source>
</evidence>
<dbReference type="InterPro" id="IPR036444">
    <property type="entry name" value="PLipase_A2_dom_sf"/>
</dbReference>